<dbReference type="PROSITE" id="PS50109">
    <property type="entry name" value="HIS_KIN"/>
    <property type="match status" value="1"/>
</dbReference>
<dbReference type="InterPro" id="IPR036890">
    <property type="entry name" value="HATPase_C_sf"/>
</dbReference>
<proteinExistence type="predicted"/>
<evidence type="ECO:0000256" key="10">
    <source>
        <dbReference type="ARBA" id="ARBA00023136"/>
    </source>
</evidence>
<dbReference type="PANTHER" id="PTHR45453:SF2">
    <property type="entry name" value="HISTIDINE KINASE"/>
    <property type="match status" value="1"/>
</dbReference>
<evidence type="ECO:0000256" key="2">
    <source>
        <dbReference type="ARBA" id="ARBA00004651"/>
    </source>
</evidence>
<dbReference type="PANTHER" id="PTHR45453">
    <property type="entry name" value="PHOSPHATE REGULON SENSOR PROTEIN PHOR"/>
    <property type="match status" value="1"/>
</dbReference>
<dbReference type="Pfam" id="PF02518">
    <property type="entry name" value="HATPase_c"/>
    <property type="match status" value="1"/>
</dbReference>
<keyword evidence="10 11" id="KW-0472">Membrane</keyword>
<keyword evidence="7 13" id="KW-0418">Kinase</keyword>
<keyword evidence="14" id="KW-1185">Reference proteome</keyword>
<comment type="subcellular location">
    <subcellularLocation>
        <location evidence="2">Cell membrane</location>
        <topology evidence="2">Multi-pass membrane protein</topology>
    </subcellularLocation>
</comment>
<dbReference type="SMART" id="SM00387">
    <property type="entry name" value="HATPase_c"/>
    <property type="match status" value="1"/>
</dbReference>
<dbReference type="GO" id="GO:0004721">
    <property type="term" value="F:phosphoprotein phosphatase activity"/>
    <property type="evidence" value="ECO:0007669"/>
    <property type="project" value="TreeGrafter"/>
</dbReference>
<evidence type="ECO:0000256" key="1">
    <source>
        <dbReference type="ARBA" id="ARBA00000085"/>
    </source>
</evidence>
<dbReference type="KEGG" id="jar:G7057_04255"/>
<dbReference type="EMBL" id="CP049740">
    <property type="protein sequence ID" value="QII81763.1"/>
    <property type="molecule type" value="Genomic_DNA"/>
</dbReference>
<evidence type="ECO:0000313" key="13">
    <source>
        <dbReference type="EMBL" id="QII81763.1"/>
    </source>
</evidence>
<dbReference type="GO" id="GO:0016036">
    <property type="term" value="P:cellular response to phosphate starvation"/>
    <property type="evidence" value="ECO:0007669"/>
    <property type="project" value="TreeGrafter"/>
</dbReference>
<keyword evidence="4" id="KW-1003">Cell membrane</keyword>
<dbReference type="EC" id="2.7.13.3" evidence="3"/>
<dbReference type="AlphaFoldDB" id="A0A6G7K925"/>
<dbReference type="Proteomes" id="UP000501451">
    <property type="component" value="Chromosome"/>
</dbReference>
<comment type="catalytic activity">
    <reaction evidence="1">
        <text>ATP + protein L-histidine = ADP + protein N-phospho-L-histidine.</text>
        <dbReference type="EC" id="2.7.13.3"/>
    </reaction>
</comment>
<evidence type="ECO:0000256" key="7">
    <source>
        <dbReference type="ARBA" id="ARBA00022777"/>
    </source>
</evidence>
<evidence type="ECO:0000256" key="6">
    <source>
        <dbReference type="ARBA" id="ARBA00022692"/>
    </source>
</evidence>
<reference evidence="13 14" key="1">
    <citation type="journal article" date="2017" name="Int. J. Syst. Evol. Microbiol.">
        <title>Jeotgalibaca porci sp. nov. and Jeotgalibaca arthritidis sp. nov., isolated from pigs, and emended description of the genus Jeotgalibaca.</title>
        <authorList>
            <person name="Zamora L."/>
            <person name="Perez-Sancho M."/>
            <person name="Dominguez L."/>
            <person name="Fernandez-Garayzabal J.F."/>
            <person name="Vela A.I."/>
        </authorList>
    </citation>
    <scope>NUCLEOTIDE SEQUENCE [LARGE SCALE GENOMIC DNA]</scope>
    <source>
        <strain evidence="13 14">CECT 9157</strain>
    </source>
</reference>
<dbReference type="InterPro" id="IPR005467">
    <property type="entry name" value="His_kinase_dom"/>
</dbReference>
<accession>A0A6G7K925</accession>
<dbReference type="RefSeq" id="WP_166161588.1">
    <property type="nucleotide sequence ID" value="NZ_CP049740.1"/>
</dbReference>
<feature type="domain" description="Histidine kinase" evidence="12">
    <location>
        <begin position="130"/>
        <end position="331"/>
    </location>
</feature>
<evidence type="ECO:0000256" key="8">
    <source>
        <dbReference type="ARBA" id="ARBA00022989"/>
    </source>
</evidence>
<evidence type="ECO:0000256" key="11">
    <source>
        <dbReference type="SAM" id="Phobius"/>
    </source>
</evidence>
<keyword evidence="6 11" id="KW-0812">Transmembrane</keyword>
<protein>
    <recommendedName>
        <fullName evidence="3">histidine kinase</fullName>
        <ecNumber evidence="3">2.7.13.3</ecNumber>
    </recommendedName>
</protein>
<dbReference type="GO" id="GO:0000155">
    <property type="term" value="F:phosphorelay sensor kinase activity"/>
    <property type="evidence" value="ECO:0007669"/>
    <property type="project" value="TreeGrafter"/>
</dbReference>
<gene>
    <name evidence="13" type="ORF">G7057_04255</name>
</gene>
<keyword evidence="9" id="KW-0902">Two-component regulatory system</keyword>
<name>A0A6G7K925_9LACT</name>
<organism evidence="13 14">
    <name type="scientific">Jeotgalibaca arthritidis</name>
    <dbReference type="NCBI Taxonomy" id="1868794"/>
    <lineage>
        <taxon>Bacteria</taxon>
        <taxon>Bacillati</taxon>
        <taxon>Bacillota</taxon>
        <taxon>Bacilli</taxon>
        <taxon>Lactobacillales</taxon>
        <taxon>Carnobacteriaceae</taxon>
        <taxon>Jeotgalibaca</taxon>
    </lineage>
</organism>
<evidence type="ECO:0000259" key="12">
    <source>
        <dbReference type="PROSITE" id="PS50109"/>
    </source>
</evidence>
<evidence type="ECO:0000256" key="5">
    <source>
        <dbReference type="ARBA" id="ARBA00022679"/>
    </source>
</evidence>
<feature type="transmembrane region" description="Helical" evidence="11">
    <location>
        <begin position="21"/>
        <end position="38"/>
    </location>
</feature>
<evidence type="ECO:0000256" key="3">
    <source>
        <dbReference type="ARBA" id="ARBA00012438"/>
    </source>
</evidence>
<keyword evidence="5" id="KW-0808">Transferase</keyword>
<keyword evidence="8 11" id="KW-1133">Transmembrane helix</keyword>
<dbReference type="InterPro" id="IPR003594">
    <property type="entry name" value="HATPase_dom"/>
</dbReference>
<evidence type="ECO:0000256" key="9">
    <source>
        <dbReference type="ARBA" id="ARBA00023012"/>
    </source>
</evidence>
<dbReference type="SUPFAM" id="SSF55874">
    <property type="entry name" value="ATPase domain of HSP90 chaperone/DNA topoisomerase II/histidine kinase"/>
    <property type="match status" value="1"/>
</dbReference>
<evidence type="ECO:0000313" key="14">
    <source>
        <dbReference type="Proteomes" id="UP000501451"/>
    </source>
</evidence>
<sequence length="336" mass="38677">MKKGLKLTILKAFWRSMRPAVVVYLVALLSFGLVAFLTRFSSSFFWYSSLVFTAINLAYFTYQAIGYYRHYQSLESLDVSQRAEWEALAKGNDPIESVYQAKLLELADLYYRDMQANREVQQEQLDYFTLWLHQIKTPIAAMSLLNQGMTDAQQKRQFQQELIRVEDYTHMALSYLKLSEHSQELDLGVVDVDLVVKKVIKKYAVLFIYNQVQLDYQPLNLKVVSDGKWLEVLVELIISNSLKYATQGKLHIYKEGQTLVFWDNGMGISSQDLPKIFEKGYSGTNGRLTEKSTGLGLFLSKRICQRLGHSIKVESALGDYTRVSVTLDQENLSLYD</sequence>
<feature type="transmembrane region" description="Helical" evidence="11">
    <location>
        <begin position="44"/>
        <end position="62"/>
    </location>
</feature>
<dbReference type="Gene3D" id="3.30.565.10">
    <property type="entry name" value="Histidine kinase-like ATPase, C-terminal domain"/>
    <property type="match status" value="1"/>
</dbReference>
<dbReference type="GO" id="GO:0005886">
    <property type="term" value="C:plasma membrane"/>
    <property type="evidence" value="ECO:0007669"/>
    <property type="project" value="UniProtKB-SubCell"/>
</dbReference>
<evidence type="ECO:0000256" key="4">
    <source>
        <dbReference type="ARBA" id="ARBA00022475"/>
    </source>
</evidence>
<dbReference type="InterPro" id="IPR050351">
    <property type="entry name" value="BphY/WalK/GraS-like"/>
</dbReference>